<evidence type="ECO:0000313" key="2">
    <source>
        <dbReference type="Proteomes" id="UP001454036"/>
    </source>
</evidence>
<dbReference type="EMBL" id="BAABME010006788">
    <property type="protein sequence ID" value="GAA0169301.1"/>
    <property type="molecule type" value="Genomic_DNA"/>
</dbReference>
<organism evidence="1 2">
    <name type="scientific">Lithospermum erythrorhizon</name>
    <name type="common">Purple gromwell</name>
    <name type="synonym">Lithospermum officinale var. erythrorhizon</name>
    <dbReference type="NCBI Taxonomy" id="34254"/>
    <lineage>
        <taxon>Eukaryota</taxon>
        <taxon>Viridiplantae</taxon>
        <taxon>Streptophyta</taxon>
        <taxon>Embryophyta</taxon>
        <taxon>Tracheophyta</taxon>
        <taxon>Spermatophyta</taxon>
        <taxon>Magnoliopsida</taxon>
        <taxon>eudicotyledons</taxon>
        <taxon>Gunneridae</taxon>
        <taxon>Pentapetalae</taxon>
        <taxon>asterids</taxon>
        <taxon>lamiids</taxon>
        <taxon>Boraginales</taxon>
        <taxon>Boraginaceae</taxon>
        <taxon>Boraginoideae</taxon>
        <taxon>Lithospermeae</taxon>
        <taxon>Lithospermum</taxon>
    </lineage>
</organism>
<reference evidence="1 2" key="1">
    <citation type="submission" date="2024-01" db="EMBL/GenBank/DDBJ databases">
        <title>The complete chloroplast genome sequence of Lithospermum erythrorhizon: insights into the phylogenetic relationship among Boraginaceae species and the maternal lineages of purple gromwells.</title>
        <authorList>
            <person name="Okada T."/>
            <person name="Watanabe K."/>
        </authorList>
    </citation>
    <scope>NUCLEOTIDE SEQUENCE [LARGE SCALE GENOMIC DNA]</scope>
</reference>
<accession>A0AAV3R164</accession>
<protein>
    <submittedName>
        <fullName evidence="1">Uncharacterized protein</fullName>
    </submittedName>
</protein>
<proteinExistence type="predicted"/>
<gene>
    <name evidence="1" type="ORF">LIER_23819</name>
</gene>
<evidence type="ECO:0000313" key="1">
    <source>
        <dbReference type="EMBL" id="GAA0169301.1"/>
    </source>
</evidence>
<keyword evidence="2" id="KW-1185">Reference proteome</keyword>
<name>A0AAV3R164_LITER</name>
<comment type="caution">
    <text evidence="1">The sequence shown here is derived from an EMBL/GenBank/DDBJ whole genome shotgun (WGS) entry which is preliminary data.</text>
</comment>
<sequence>MLAQVACSALNLRVKNICFSYVHILVHGTSERKMLHGTSVWRLILQRLHLYRPNQGWAMEQQWCMEHLKARKMFEKETDAIMFHNNGV</sequence>
<dbReference type="AlphaFoldDB" id="A0AAV3R164"/>
<dbReference type="Proteomes" id="UP001454036">
    <property type="component" value="Unassembled WGS sequence"/>
</dbReference>